<comment type="caution">
    <text evidence="1">The sequence shown here is derived from an EMBL/GenBank/DDBJ whole genome shotgun (WGS) entry which is preliminary data.</text>
</comment>
<dbReference type="AlphaFoldDB" id="A0A0V1N1U3"/>
<reference evidence="1 2" key="1">
    <citation type="submission" date="2015-01" db="EMBL/GenBank/DDBJ databases">
        <title>Evolution of Trichinella species and genotypes.</title>
        <authorList>
            <person name="Korhonen P.K."/>
            <person name="Edoardo P."/>
            <person name="Giuseppe L.R."/>
            <person name="Gasser R.B."/>
        </authorList>
    </citation>
    <scope>NUCLEOTIDE SEQUENCE [LARGE SCALE GENOMIC DNA]</scope>
    <source>
        <strain evidence="1">ISS1980</strain>
    </source>
</reference>
<keyword evidence="2" id="KW-1185">Reference proteome</keyword>
<protein>
    <submittedName>
        <fullName evidence="1">Uncharacterized protein</fullName>
    </submittedName>
</protein>
<evidence type="ECO:0000313" key="2">
    <source>
        <dbReference type="Proteomes" id="UP000054843"/>
    </source>
</evidence>
<dbReference type="EMBL" id="JYDO01000017">
    <property type="protein sequence ID" value="KRZ77765.1"/>
    <property type="molecule type" value="Genomic_DNA"/>
</dbReference>
<gene>
    <name evidence="1" type="ORF">T10_5770</name>
</gene>
<evidence type="ECO:0000313" key="1">
    <source>
        <dbReference type="EMBL" id="KRZ77765.1"/>
    </source>
</evidence>
<accession>A0A0V1N1U3</accession>
<proteinExistence type="predicted"/>
<dbReference type="Proteomes" id="UP000054843">
    <property type="component" value="Unassembled WGS sequence"/>
</dbReference>
<sequence>MCWKFLSCSKFGKFEKVASADKKISPEMQNQYN</sequence>
<name>A0A0V1N1U3_9BILA</name>
<organism evidence="1 2">
    <name type="scientific">Trichinella papuae</name>
    <dbReference type="NCBI Taxonomy" id="268474"/>
    <lineage>
        <taxon>Eukaryota</taxon>
        <taxon>Metazoa</taxon>
        <taxon>Ecdysozoa</taxon>
        <taxon>Nematoda</taxon>
        <taxon>Enoplea</taxon>
        <taxon>Dorylaimia</taxon>
        <taxon>Trichinellida</taxon>
        <taxon>Trichinellidae</taxon>
        <taxon>Trichinella</taxon>
    </lineage>
</organism>